<dbReference type="AlphaFoldDB" id="A0A485L206"/>
<evidence type="ECO:0000313" key="3">
    <source>
        <dbReference type="EMBL" id="VFT91461.1"/>
    </source>
</evidence>
<reference evidence="2" key="2">
    <citation type="submission" date="2019-06" db="EMBL/GenBank/DDBJ databases">
        <title>Genomics analysis of Aphanomyces spp. identifies a new class of oomycete effector associated with host adaptation.</title>
        <authorList>
            <person name="Gaulin E."/>
        </authorList>
    </citation>
    <scope>NUCLEOTIDE SEQUENCE</scope>
    <source>
        <strain evidence="2">CBS 578.67</strain>
    </source>
</reference>
<reference evidence="3 4" key="1">
    <citation type="submission" date="2019-03" db="EMBL/GenBank/DDBJ databases">
        <authorList>
            <person name="Gaulin E."/>
            <person name="Dumas B."/>
        </authorList>
    </citation>
    <scope>NUCLEOTIDE SEQUENCE [LARGE SCALE GENOMIC DNA]</scope>
    <source>
        <strain evidence="3">CBS 568.67</strain>
    </source>
</reference>
<evidence type="ECO:0000313" key="4">
    <source>
        <dbReference type="Proteomes" id="UP000332933"/>
    </source>
</evidence>
<dbReference type="Proteomes" id="UP000332933">
    <property type="component" value="Unassembled WGS sequence"/>
</dbReference>
<accession>A0A485L206</accession>
<name>A0A485L206_9STRA</name>
<proteinExistence type="predicted"/>
<keyword evidence="1" id="KW-0812">Transmembrane</keyword>
<evidence type="ECO:0000313" key="2">
    <source>
        <dbReference type="EMBL" id="KAF0694474.1"/>
    </source>
</evidence>
<keyword evidence="1" id="KW-0472">Membrane</keyword>
<keyword evidence="4" id="KW-1185">Reference proteome</keyword>
<keyword evidence="1" id="KW-1133">Transmembrane helix</keyword>
<feature type="transmembrane region" description="Helical" evidence="1">
    <location>
        <begin position="164"/>
        <end position="191"/>
    </location>
</feature>
<organism evidence="3 4">
    <name type="scientific">Aphanomyces stellatus</name>
    <dbReference type="NCBI Taxonomy" id="120398"/>
    <lineage>
        <taxon>Eukaryota</taxon>
        <taxon>Sar</taxon>
        <taxon>Stramenopiles</taxon>
        <taxon>Oomycota</taxon>
        <taxon>Saprolegniomycetes</taxon>
        <taxon>Saprolegniales</taxon>
        <taxon>Verrucalvaceae</taxon>
        <taxon>Aphanomyces</taxon>
    </lineage>
</organism>
<evidence type="ECO:0000256" key="1">
    <source>
        <dbReference type="SAM" id="Phobius"/>
    </source>
</evidence>
<dbReference type="EMBL" id="CAADRA010005587">
    <property type="protein sequence ID" value="VFT91461.1"/>
    <property type="molecule type" value="Genomic_DNA"/>
</dbReference>
<sequence>MVNSVVSRGDDNNPVLALLYHRYLHNKLRWTTLAEIHASEIELKHLAAFHDTWTMQHCGTCLGRRPIQGMRYQCNVCHGVMCSHCRVHGLCCQYCSPWSMMPPARQVHEATLAMLASQGKWSDYSTRFQAYDAYCAAFHVPRTERLVRKTLGTRAAAFFHNGCFALLGCLIPLVVYSFCLCCVATILYVVVAATQSWHGFWIAAIFGGRLAPHSST</sequence>
<protein>
    <submittedName>
        <fullName evidence="3">Aste57867_14642 protein</fullName>
    </submittedName>
</protein>
<dbReference type="EMBL" id="VJMH01005566">
    <property type="protein sequence ID" value="KAF0694474.1"/>
    <property type="molecule type" value="Genomic_DNA"/>
</dbReference>
<gene>
    <name evidence="3" type="primary">Aste57867_14642</name>
    <name evidence="2" type="ORF">As57867_014587</name>
    <name evidence="3" type="ORF">ASTE57867_14642</name>
</gene>